<dbReference type="Pfam" id="PF00106">
    <property type="entry name" value="adh_short"/>
    <property type="match status" value="1"/>
</dbReference>
<dbReference type="Proteomes" id="UP000265618">
    <property type="component" value="Unassembled WGS sequence"/>
</dbReference>
<evidence type="ECO:0000313" key="1">
    <source>
        <dbReference type="EMBL" id="GIQ92398.1"/>
    </source>
</evidence>
<gene>
    <name evidence="1" type="ORF">KIPB_016151</name>
</gene>
<proteinExistence type="predicted"/>
<dbReference type="AlphaFoldDB" id="A0A9K3GRF1"/>
<dbReference type="InterPro" id="IPR036291">
    <property type="entry name" value="NAD(P)-bd_dom_sf"/>
</dbReference>
<name>A0A9K3GRF1_9EUKA</name>
<sequence length="93" mass="10054">LEALKDTLLSLGAKEVHVFTCDLSLPSEALQAAIEEGVGCRTLQGVFLNAGLGNHGSHEHLPQSEAMRLFQLNAGATFSLIDSMYRRMVQQNG</sequence>
<feature type="non-terminal residue" evidence="1">
    <location>
        <position position="93"/>
    </location>
</feature>
<accession>A0A9K3GRF1</accession>
<dbReference type="Gene3D" id="3.40.50.720">
    <property type="entry name" value="NAD(P)-binding Rossmann-like Domain"/>
    <property type="match status" value="1"/>
</dbReference>
<dbReference type="SUPFAM" id="SSF51735">
    <property type="entry name" value="NAD(P)-binding Rossmann-fold domains"/>
    <property type="match status" value="1"/>
</dbReference>
<comment type="caution">
    <text evidence="1">The sequence shown here is derived from an EMBL/GenBank/DDBJ whole genome shotgun (WGS) entry which is preliminary data.</text>
</comment>
<dbReference type="InterPro" id="IPR002347">
    <property type="entry name" value="SDR_fam"/>
</dbReference>
<evidence type="ECO:0000313" key="2">
    <source>
        <dbReference type="Proteomes" id="UP000265618"/>
    </source>
</evidence>
<dbReference type="EMBL" id="BDIP01009619">
    <property type="protein sequence ID" value="GIQ92398.1"/>
    <property type="molecule type" value="Genomic_DNA"/>
</dbReference>
<keyword evidence="2" id="KW-1185">Reference proteome</keyword>
<reference evidence="1 2" key="1">
    <citation type="journal article" date="2018" name="PLoS ONE">
        <title>The draft genome of Kipferlia bialata reveals reductive genome evolution in fornicate parasites.</title>
        <authorList>
            <person name="Tanifuji G."/>
            <person name="Takabayashi S."/>
            <person name="Kume K."/>
            <person name="Takagi M."/>
            <person name="Nakayama T."/>
            <person name="Kamikawa R."/>
            <person name="Inagaki Y."/>
            <person name="Hashimoto T."/>
        </authorList>
    </citation>
    <scope>NUCLEOTIDE SEQUENCE [LARGE SCALE GENOMIC DNA]</scope>
    <source>
        <strain evidence="1">NY0173</strain>
    </source>
</reference>
<organism evidence="1 2">
    <name type="scientific">Kipferlia bialata</name>
    <dbReference type="NCBI Taxonomy" id="797122"/>
    <lineage>
        <taxon>Eukaryota</taxon>
        <taxon>Metamonada</taxon>
        <taxon>Carpediemonas-like organisms</taxon>
        <taxon>Kipferlia</taxon>
    </lineage>
</organism>
<feature type="non-terminal residue" evidence="1">
    <location>
        <position position="1"/>
    </location>
</feature>
<protein>
    <submittedName>
        <fullName evidence="1">Short-chain dehydrogenase/reductase SDR</fullName>
    </submittedName>
</protein>